<dbReference type="EMBL" id="JAIWYP010000003">
    <property type="protein sequence ID" value="KAH3855771.1"/>
    <property type="molecule type" value="Genomic_DNA"/>
</dbReference>
<proteinExistence type="inferred from homology"/>
<dbReference type="InterPro" id="IPR036396">
    <property type="entry name" value="Cyt_P450_sf"/>
</dbReference>
<reference evidence="2" key="2">
    <citation type="submission" date="2020-11" db="EMBL/GenBank/DDBJ databases">
        <authorList>
            <person name="McCartney M.A."/>
            <person name="Auch B."/>
            <person name="Kono T."/>
            <person name="Mallez S."/>
            <person name="Becker A."/>
            <person name="Gohl D.M."/>
            <person name="Silverstein K.A.T."/>
            <person name="Koren S."/>
            <person name="Bechman K.B."/>
            <person name="Herman A."/>
            <person name="Abrahante J.E."/>
            <person name="Garbe J."/>
        </authorList>
    </citation>
    <scope>NUCLEOTIDE SEQUENCE</scope>
    <source>
        <strain evidence="2">Duluth1</strain>
        <tissue evidence="2">Whole animal</tissue>
    </source>
</reference>
<gene>
    <name evidence="2" type="ORF">DPMN_098340</name>
</gene>
<dbReference type="Pfam" id="PF00067">
    <property type="entry name" value="p450"/>
    <property type="match status" value="1"/>
</dbReference>
<evidence type="ECO:0008006" key="4">
    <source>
        <dbReference type="Google" id="ProtNLM"/>
    </source>
</evidence>
<dbReference type="GO" id="GO:0004497">
    <property type="term" value="F:monooxygenase activity"/>
    <property type="evidence" value="ECO:0007669"/>
    <property type="project" value="InterPro"/>
</dbReference>
<dbReference type="InterPro" id="IPR001128">
    <property type="entry name" value="Cyt_P450"/>
</dbReference>
<dbReference type="Gene3D" id="1.10.630.10">
    <property type="entry name" value="Cytochrome P450"/>
    <property type="match status" value="1"/>
</dbReference>
<dbReference type="SUPFAM" id="SSF48264">
    <property type="entry name" value="Cytochrome P450"/>
    <property type="match status" value="1"/>
</dbReference>
<comment type="caution">
    <text evidence="2">The sequence shown here is derived from an EMBL/GenBank/DDBJ whole genome shotgun (WGS) entry which is preliminary data.</text>
</comment>
<protein>
    <recommendedName>
        <fullName evidence="4">Cytochrome P450</fullName>
    </recommendedName>
</protein>
<dbReference type="AlphaFoldDB" id="A0A9D4LCU7"/>
<evidence type="ECO:0000313" key="3">
    <source>
        <dbReference type="Proteomes" id="UP000828390"/>
    </source>
</evidence>
<dbReference type="PRINTS" id="PR00463">
    <property type="entry name" value="EP450I"/>
</dbReference>
<dbReference type="Proteomes" id="UP000828390">
    <property type="component" value="Unassembled WGS sequence"/>
</dbReference>
<comment type="similarity">
    <text evidence="1">Belongs to the cytochrome P450 family.</text>
</comment>
<dbReference type="GO" id="GO:0020037">
    <property type="term" value="F:heme binding"/>
    <property type="evidence" value="ECO:0007669"/>
    <property type="project" value="InterPro"/>
</dbReference>
<keyword evidence="3" id="KW-1185">Reference proteome</keyword>
<dbReference type="GO" id="GO:0005506">
    <property type="term" value="F:iron ion binding"/>
    <property type="evidence" value="ECO:0007669"/>
    <property type="project" value="InterPro"/>
</dbReference>
<evidence type="ECO:0000256" key="1">
    <source>
        <dbReference type="ARBA" id="ARBA00010617"/>
    </source>
</evidence>
<reference evidence="2" key="1">
    <citation type="journal article" date="2019" name="bioRxiv">
        <title>The Genome of the Zebra Mussel, Dreissena polymorpha: A Resource for Invasive Species Research.</title>
        <authorList>
            <person name="McCartney M.A."/>
            <person name="Auch B."/>
            <person name="Kono T."/>
            <person name="Mallez S."/>
            <person name="Zhang Y."/>
            <person name="Obille A."/>
            <person name="Becker A."/>
            <person name="Abrahante J.E."/>
            <person name="Garbe J."/>
            <person name="Badalamenti J.P."/>
            <person name="Herman A."/>
            <person name="Mangelson H."/>
            <person name="Liachko I."/>
            <person name="Sullivan S."/>
            <person name="Sone E.D."/>
            <person name="Koren S."/>
            <person name="Silverstein K.A.T."/>
            <person name="Beckman K.B."/>
            <person name="Gohl D.M."/>
        </authorList>
    </citation>
    <scope>NUCLEOTIDE SEQUENCE</scope>
    <source>
        <strain evidence="2">Duluth1</strain>
        <tissue evidence="2">Whole animal</tissue>
    </source>
</reference>
<accession>A0A9D4LCU7</accession>
<name>A0A9D4LCU7_DREPO</name>
<sequence length="73" mass="8066">MYVHQPLPTGKRSCIGEPLARMELLLFLSSLVQRFRFESPAGEEVWGRSLHGELGRGARTCTCAKALQNCSSS</sequence>
<dbReference type="InterPro" id="IPR002401">
    <property type="entry name" value="Cyt_P450_E_grp-I"/>
</dbReference>
<organism evidence="2 3">
    <name type="scientific">Dreissena polymorpha</name>
    <name type="common">Zebra mussel</name>
    <name type="synonym">Mytilus polymorpha</name>
    <dbReference type="NCBI Taxonomy" id="45954"/>
    <lineage>
        <taxon>Eukaryota</taxon>
        <taxon>Metazoa</taxon>
        <taxon>Spiralia</taxon>
        <taxon>Lophotrochozoa</taxon>
        <taxon>Mollusca</taxon>
        <taxon>Bivalvia</taxon>
        <taxon>Autobranchia</taxon>
        <taxon>Heteroconchia</taxon>
        <taxon>Euheterodonta</taxon>
        <taxon>Imparidentia</taxon>
        <taxon>Neoheterodontei</taxon>
        <taxon>Myida</taxon>
        <taxon>Dreissenoidea</taxon>
        <taxon>Dreissenidae</taxon>
        <taxon>Dreissena</taxon>
    </lineage>
</organism>
<dbReference type="GO" id="GO:0016705">
    <property type="term" value="F:oxidoreductase activity, acting on paired donors, with incorporation or reduction of molecular oxygen"/>
    <property type="evidence" value="ECO:0007669"/>
    <property type="project" value="InterPro"/>
</dbReference>
<evidence type="ECO:0000313" key="2">
    <source>
        <dbReference type="EMBL" id="KAH3855771.1"/>
    </source>
</evidence>